<name>A0A7Z7B4A8_9BURK</name>
<dbReference type="Gene3D" id="3.40.50.10610">
    <property type="entry name" value="ABC-type transport auxiliary lipoprotein component"/>
    <property type="match status" value="1"/>
</dbReference>
<dbReference type="InterPro" id="IPR005586">
    <property type="entry name" value="ABC_trans_aux"/>
</dbReference>
<dbReference type="AlphaFoldDB" id="A0A7Z7B4A8"/>
<feature type="chain" id="PRO_5031350912" description="ABC-type transport auxiliary lipoprotein component domain-containing protein" evidence="1">
    <location>
        <begin position="23"/>
        <end position="196"/>
    </location>
</feature>
<proteinExistence type="predicted"/>
<keyword evidence="1" id="KW-0732">Signal</keyword>
<dbReference type="Proteomes" id="UP000198900">
    <property type="component" value="Unassembled WGS sequence"/>
</dbReference>
<feature type="signal peptide" evidence="1">
    <location>
        <begin position="1"/>
        <end position="22"/>
    </location>
</feature>
<evidence type="ECO:0000313" key="4">
    <source>
        <dbReference type="Proteomes" id="UP000198900"/>
    </source>
</evidence>
<dbReference type="Pfam" id="PF03886">
    <property type="entry name" value="ABC_trans_aux"/>
    <property type="match status" value="1"/>
</dbReference>
<reference evidence="3" key="1">
    <citation type="submission" date="2016-10" db="EMBL/GenBank/DDBJ databases">
        <authorList>
            <person name="Varghese N."/>
            <person name="Submissions S."/>
        </authorList>
    </citation>
    <scope>NUCLEOTIDE SEQUENCE [LARGE SCALE GENOMIC DNA]</scope>
    <source>
        <strain evidence="3">YR281</strain>
    </source>
</reference>
<evidence type="ECO:0000256" key="1">
    <source>
        <dbReference type="SAM" id="SignalP"/>
    </source>
</evidence>
<evidence type="ECO:0000313" key="3">
    <source>
        <dbReference type="EMBL" id="SDH33290.1"/>
    </source>
</evidence>
<dbReference type="RefSeq" id="WP_091776994.1">
    <property type="nucleotide sequence ID" value="NZ_FNDI01000004.1"/>
</dbReference>
<dbReference type="PROSITE" id="PS51257">
    <property type="entry name" value="PROKAR_LIPOPROTEIN"/>
    <property type="match status" value="1"/>
</dbReference>
<dbReference type="EMBL" id="FNDI01000004">
    <property type="protein sequence ID" value="SDH33290.1"/>
    <property type="molecule type" value="Genomic_DNA"/>
</dbReference>
<comment type="caution">
    <text evidence="3">The sequence shown here is derived from an EMBL/GenBank/DDBJ whole genome shotgun (WGS) entry which is preliminary data.</text>
</comment>
<keyword evidence="4" id="KW-1185">Reference proteome</keyword>
<gene>
    <name evidence="3" type="ORF">SAMN04487926_1042</name>
</gene>
<evidence type="ECO:0000259" key="2">
    <source>
        <dbReference type="Pfam" id="PF03886"/>
    </source>
</evidence>
<accession>A0A7Z7B4A8</accession>
<protein>
    <recommendedName>
        <fullName evidence="2">ABC-type transport auxiliary lipoprotein component domain-containing protein</fullName>
    </recommendedName>
</protein>
<organism evidence="3 4">
    <name type="scientific">Paraburkholderia steynii</name>
    <dbReference type="NCBI Taxonomy" id="1245441"/>
    <lineage>
        <taxon>Bacteria</taxon>
        <taxon>Pseudomonadati</taxon>
        <taxon>Pseudomonadota</taxon>
        <taxon>Betaproteobacteria</taxon>
        <taxon>Burkholderiales</taxon>
        <taxon>Burkholderiaceae</taxon>
        <taxon>Paraburkholderia</taxon>
    </lineage>
</organism>
<sequence>MIRRLCLLIVMVHLLVIAGACARSPRADFYTLSAEPMARLVAPVTPAAIVIDTVTVPDMVDRPQFVLRVSQSQVRVDEFARWAEPLKSQIAGVLAANLGELFPDSLVFIYPQLAGKPAVRLSVNVQVFDSTAGESAVLVALWSVRYPDVKGATDGKYVVHEQINGPGYDALVDAHSRALAALSREISNAIVSGMKK</sequence>
<feature type="domain" description="ABC-type transport auxiliary lipoprotein component" evidence="2">
    <location>
        <begin position="30"/>
        <end position="186"/>
    </location>
</feature>
<dbReference type="SUPFAM" id="SSF159594">
    <property type="entry name" value="XCC0632-like"/>
    <property type="match status" value="1"/>
</dbReference>